<evidence type="ECO:0000313" key="3">
    <source>
        <dbReference type="EMBL" id="TDQ78462.1"/>
    </source>
</evidence>
<dbReference type="PANTHER" id="PTHR48080:SF2">
    <property type="entry name" value="D-GALACTONATE DEHYDRATASE"/>
    <property type="match status" value="1"/>
</dbReference>
<proteinExistence type="predicted"/>
<dbReference type="OrthoDB" id="5290054at2"/>
<dbReference type="Proteomes" id="UP000295783">
    <property type="component" value="Unassembled WGS sequence"/>
</dbReference>
<dbReference type="SUPFAM" id="SSF51604">
    <property type="entry name" value="Enolase C-terminal domain-like"/>
    <property type="match status" value="1"/>
</dbReference>
<dbReference type="CDD" id="cd03316">
    <property type="entry name" value="MR_like"/>
    <property type="match status" value="1"/>
</dbReference>
<name>A0A4R6WEZ1_9PROT</name>
<keyword evidence="1" id="KW-0456">Lyase</keyword>
<evidence type="ECO:0000256" key="1">
    <source>
        <dbReference type="ARBA" id="ARBA00023239"/>
    </source>
</evidence>
<protein>
    <submittedName>
        <fullName evidence="3">2-dehydro-3-deoxyphosphogalactonate aldolase</fullName>
    </submittedName>
</protein>
<dbReference type="Gene3D" id="3.30.390.10">
    <property type="entry name" value="Enolase-like, N-terminal domain"/>
    <property type="match status" value="1"/>
</dbReference>
<dbReference type="SUPFAM" id="SSF54826">
    <property type="entry name" value="Enolase N-terminal domain-like"/>
    <property type="match status" value="1"/>
</dbReference>
<accession>A0A4R6WEZ1</accession>
<sequence length="397" mass="43882">MKIKGLKTFVVGNPPPSFGGQYFIFVKLVTDDGIEGLGEVYGTAFGPKVMVAAIEDMFQRYVEGMDPFHIEKLWRLAYGSGYTLRPDVTTMSVLSAIEIALWDIKGKVTGKPVYELLGGRVHERLRAYTYIYPDVAKGQDSSIYWNAEASAERAAHYVGMGFTGIKFDPAAPYSPFDPRQPSLESMDLCEKFCRLIREAVGSKADLLFGTHGQFTTAGATRLAKRLEKYEPLWFEEPTPPEKPEEMALVARGTSIPIATGERLVTKYEFARVLENRAAAILQMQVGRVGGLLEAKKIASMAESYYAQIAPHLYAGPVIGMANVHLAAAAPNFLILESIETWSGFHAKILKQPVRFEAGYVIPPTLPGLGIELDEDVARAHPYTGRNLHLEMTNKVIQ</sequence>
<comment type="caution">
    <text evidence="3">The sequence shown here is derived from an EMBL/GenBank/DDBJ whole genome shotgun (WGS) entry which is preliminary data.</text>
</comment>
<feature type="domain" description="Mandelate racemase/muconate lactonizing enzyme C-terminal" evidence="2">
    <location>
        <begin position="147"/>
        <end position="256"/>
    </location>
</feature>
<organism evidence="3 4">
    <name type="scientific">Dongia mobilis</name>
    <dbReference type="NCBI Taxonomy" id="578943"/>
    <lineage>
        <taxon>Bacteria</taxon>
        <taxon>Pseudomonadati</taxon>
        <taxon>Pseudomonadota</taxon>
        <taxon>Alphaproteobacteria</taxon>
        <taxon>Rhodospirillales</taxon>
        <taxon>Dongiaceae</taxon>
        <taxon>Dongia</taxon>
    </lineage>
</organism>
<keyword evidence="4" id="KW-1185">Reference proteome</keyword>
<dbReference type="InterPro" id="IPR013341">
    <property type="entry name" value="Mandelate_racemase_N_dom"/>
</dbReference>
<dbReference type="EMBL" id="SNYW01000013">
    <property type="protein sequence ID" value="TDQ78462.1"/>
    <property type="molecule type" value="Genomic_DNA"/>
</dbReference>
<dbReference type="InterPro" id="IPR029017">
    <property type="entry name" value="Enolase-like_N"/>
</dbReference>
<dbReference type="Pfam" id="PF02746">
    <property type="entry name" value="MR_MLE_N"/>
    <property type="match status" value="1"/>
</dbReference>
<dbReference type="RefSeq" id="WP_133614960.1">
    <property type="nucleotide sequence ID" value="NZ_SNYW01000013.1"/>
</dbReference>
<evidence type="ECO:0000259" key="2">
    <source>
        <dbReference type="SMART" id="SM00922"/>
    </source>
</evidence>
<dbReference type="InterPro" id="IPR034593">
    <property type="entry name" value="DgoD-like"/>
</dbReference>
<reference evidence="3 4" key="1">
    <citation type="submission" date="2019-03" db="EMBL/GenBank/DDBJ databases">
        <title>Genomic Encyclopedia of Type Strains, Phase III (KMG-III): the genomes of soil and plant-associated and newly described type strains.</title>
        <authorList>
            <person name="Whitman W."/>
        </authorList>
    </citation>
    <scope>NUCLEOTIDE SEQUENCE [LARGE SCALE GENOMIC DNA]</scope>
    <source>
        <strain evidence="3 4">CGMCC 1.7660</strain>
    </source>
</reference>
<evidence type="ECO:0000313" key="4">
    <source>
        <dbReference type="Proteomes" id="UP000295783"/>
    </source>
</evidence>
<dbReference type="Gene3D" id="3.20.20.120">
    <property type="entry name" value="Enolase-like C-terminal domain"/>
    <property type="match status" value="1"/>
</dbReference>
<dbReference type="InterPro" id="IPR029065">
    <property type="entry name" value="Enolase_C-like"/>
</dbReference>
<gene>
    <name evidence="3" type="ORF">A8950_3516</name>
</gene>
<dbReference type="InterPro" id="IPR013342">
    <property type="entry name" value="Mandelate_racemase_C"/>
</dbReference>
<dbReference type="GO" id="GO:0016829">
    <property type="term" value="F:lyase activity"/>
    <property type="evidence" value="ECO:0007669"/>
    <property type="project" value="UniProtKB-KW"/>
</dbReference>
<dbReference type="SMART" id="SM00922">
    <property type="entry name" value="MR_MLE"/>
    <property type="match status" value="1"/>
</dbReference>
<dbReference type="Pfam" id="PF13378">
    <property type="entry name" value="MR_MLE_C"/>
    <property type="match status" value="1"/>
</dbReference>
<dbReference type="InterPro" id="IPR036849">
    <property type="entry name" value="Enolase-like_C_sf"/>
</dbReference>
<dbReference type="PANTHER" id="PTHR48080">
    <property type="entry name" value="D-GALACTONATE DEHYDRATASE-RELATED"/>
    <property type="match status" value="1"/>
</dbReference>
<dbReference type="AlphaFoldDB" id="A0A4R6WEZ1"/>